<reference evidence="3" key="1">
    <citation type="submission" date="2022-11" db="UniProtKB">
        <authorList>
            <consortium name="WormBaseParasite"/>
        </authorList>
    </citation>
    <scope>IDENTIFICATION</scope>
</reference>
<dbReference type="PANTHER" id="PTHR24413">
    <property type="entry name" value="SPECKLE-TYPE POZ PROTEIN"/>
    <property type="match status" value="1"/>
</dbReference>
<evidence type="ECO:0000259" key="1">
    <source>
        <dbReference type="PROSITE" id="PS50097"/>
    </source>
</evidence>
<dbReference type="Pfam" id="PF00651">
    <property type="entry name" value="BTB"/>
    <property type="match status" value="1"/>
</dbReference>
<dbReference type="SUPFAM" id="SSF54695">
    <property type="entry name" value="POZ domain"/>
    <property type="match status" value="1"/>
</dbReference>
<accession>A0A914QAM6</accession>
<dbReference type="WBParaSite" id="PDA_v2.g24221.t1">
    <property type="protein sequence ID" value="PDA_v2.g24221.t1"/>
    <property type="gene ID" value="PDA_v2.g24221"/>
</dbReference>
<dbReference type="PROSITE" id="PS50097">
    <property type="entry name" value="BTB"/>
    <property type="match status" value="1"/>
</dbReference>
<dbReference type="Gene3D" id="3.30.710.10">
    <property type="entry name" value="Potassium Channel Kv1.1, Chain A"/>
    <property type="match status" value="1"/>
</dbReference>
<dbReference type="Proteomes" id="UP000887578">
    <property type="component" value="Unplaced"/>
</dbReference>
<dbReference type="InterPro" id="IPR000210">
    <property type="entry name" value="BTB/POZ_dom"/>
</dbReference>
<protein>
    <submittedName>
        <fullName evidence="3">BTB domain-containing protein</fullName>
    </submittedName>
</protein>
<dbReference type="InterPro" id="IPR011333">
    <property type="entry name" value="SKP1/BTB/POZ_sf"/>
</dbReference>
<keyword evidence="2" id="KW-1185">Reference proteome</keyword>
<name>A0A914QAM6_9BILA</name>
<sequence length="179" mass="20177">MLWESKVDKDVTIVINNENIIKAHKCVLKQRSSKFAKMLDVNAEPDTAAATPTTQSTIVIQNKTFDTVKEALMHCYDIQNSDTLSSEDAANILIFAAEYEIEDLKLSMEEFCVENISFTNACLFANSALTAKSEKLKIHCQHFLANCMISHTAVKDIEKLNAEMKETLFLQSFFTVIEN</sequence>
<dbReference type="SMART" id="SM00225">
    <property type="entry name" value="BTB"/>
    <property type="match status" value="1"/>
</dbReference>
<proteinExistence type="predicted"/>
<dbReference type="AlphaFoldDB" id="A0A914QAM6"/>
<evidence type="ECO:0000313" key="3">
    <source>
        <dbReference type="WBParaSite" id="PDA_v2.g24221.t1"/>
    </source>
</evidence>
<evidence type="ECO:0000313" key="2">
    <source>
        <dbReference type="Proteomes" id="UP000887578"/>
    </source>
</evidence>
<feature type="domain" description="BTB" evidence="1">
    <location>
        <begin position="9"/>
        <end position="77"/>
    </location>
</feature>
<organism evidence="2 3">
    <name type="scientific">Panagrolaimus davidi</name>
    <dbReference type="NCBI Taxonomy" id="227884"/>
    <lineage>
        <taxon>Eukaryota</taxon>
        <taxon>Metazoa</taxon>
        <taxon>Ecdysozoa</taxon>
        <taxon>Nematoda</taxon>
        <taxon>Chromadorea</taxon>
        <taxon>Rhabditida</taxon>
        <taxon>Tylenchina</taxon>
        <taxon>Panagrolaimomorpha</taxon>
        <taxon>Panagrolaimoidea</taxon>
        <taxon>Panagrolaimidae</taxon>
        <taxon>Panagrolaimus</taxon>
    </lineage>
</organism>